<evidence type="ECO:0008006" key="4">
    <source>
        <dbReference type="Google" id="ProtNLM"/>
    </source>
</evidence>
<accession>A0ABP8Z7X7</accession>
<sequence>MAVPAARRQAERTARSSVGAPTSEGRDMTDHGTAQPDDGRSVRIDIDNAEELVETSSAHARGELDDAEFLDRREQLLTRDGGDATGAGD</sequence>
<reference evidence="3" key="1">
    <citation type="journal article" date="2019" name="Int. J. Syst. Evol. Microbiol.">
        <title>The Global Catalogue of Microorganisms (GCM) 10K type strain sequencing project: providing services to taxonomists for standard genome sequencing and annotation.</title>
        <authorList>
            <consortium name="The Broad Institute Genomics Platform"/>
            <consortium name="The Broad Institute Genome Sequencing Center for Infectious Disease"/>
            <person name="Wu L."/>
            <person name="Ma J."/>
        </authorList>
    </citation>
    <scope>NUCLEOTIDE SEQUENCE [LARGE SCALE GENOMIC DNA]</scope>
    <source>
        <strain evidence="3">JCM 19015</strain>
    </source>
</reference>
<dbReference type="Proteomes" id="UP001500121">
    <property type="component" value="Unassembled WGS sequence"/>
</dbReference>
<gene>
    <name evidence="2" type="ORF">GCM10025783_21420</name>
</gene>
<proteinExistence type="predicted"/>
<protein>
    <recommendedName>
        <fullName evidence="4">SHOCT domain-containing protein</fullName>
    </recommendedName>
</protein>
<name>A0ABP8Z7X7_9MICO</name>
<organism evidence="2 3">
    <name type="scientific">Amnibacterium soli</name>
    <dbReference type="NCBI Taxonomy" id="1282736"/>
    <lineage>
        <taxon>Bacteria</taxon>
        <taxon>Bacillati</taxon>
        <taxon>Actinomycetota</taxon>
        <taxon>Actinomycetes</taxon>
        <taxon>Micrococcales</taxon>
        <taxon>Microbacteriaceae</taxon>
        <taxon>Amnibacterium</taxon>
    </lineage>
</organism>
<evidence type="ECO:0000256" key="1">
    <source>
        <dbReference type="SAM" id="MobiDB-lite"/>
    </source>
</evidence>
<feature type="region of interest" description="Disordered" evidence="1">
    <location>
        <begin position="1"/>
        <end position="42"/>
    </location>
</feature>
<evidence type="ECO:0000313" key="3">
    <source>
        <dbReference type="Proteomes" id="UP001500121"/>
    </source>
</evidence>
<dbReference type="EMBL" id="BAABLP010000004">
    <property type="protein sequence ID" value="GAA4748976.1"/>
    <property type="molecule type" value="Genomic_DNA"/>
</dbReference>
<keyword evidence="3" id="KW-1185">Reference proteome</keyword>
<comment type="caution">
    <text evidence="2">The sequence shown here is derived from an EMBL/GenBank/DDBJ whole genome shotgun (WGS) entry which is preliminary data.</text>
</comment>
<evidence type="ECO:0000313" key="2">
    <source>
        <dbReference type="EMBL" id="GAA4748976.1"/>
    </source>
</evidence>